<evidence type="ECO:0000256" key="3">
    <source>
        <dbReference type="ARBA" id="ARBA00022801"/>
    </source>
</evidence>
<accession>A0ABW7HAF1</accession>
<evidence type="ECO:0000256" key="2">
    <source>
        <dbReference type="ARBA" id="ARBA00022651"/>
    </source>
</evidence>
<feature type="chain" id="PRO_5046913584" evidence="7">
    <location>
        <begin position="23"/>
        <end position="532"/>
    </location>
</feature>
<dbReference type="GO" id="GO:0016787">
    <property type="term" value="F:hydrolase activity"/>
    <property type="evidence" value="ECO:0007669"/>
    <property type="project" value="UniProtKB-KW"/>
</dbReference>
<keyword evidence="2" id="KW-0858">Xylan degradation</keyword>
<evidence type="ECO:0000256" key="4">
    <source>
        <dbReference type="ARBA" id="ARBA00023277"/>
    </source>
</evidence>
<dbReference type="PANTHER" id="PTHR43772">
    <property type="entry name" value="ENDO-1,4-BETA-XYLANASE"/>
    <property type="match status" value="1"/>
</dbReference>
<keyword evidence="4" id="KW-0119">Carbohydrate metabolism</keyword>
<reference evidence="8 9" key="1">
    <citation type="submission" date="2024-08" db="EMBL/GenBank/DDBJ databases">
        <authorList>
            <person name="Lu H."/>
        </authorList>
    </citation>
    <scope>NUCLEOTIDE SEQUENCE [LARGE SCALE GENOMIC DNA]</scope>
    <source>
        <strain evidence="8 9">BYS78W</strain>
    </source>
</reference>
<dbReference type="SUPFAM" id="SSF75005">
    <property type="entry name" value="Arabinanase/levansucrase/invertase"/>
    <property type="match status" value="1"/>
</dbReference>
<dbReference type="EMBL" id="JBIGIC010000004">
    <property type="protein sequence ID" value="MFG6486878.1"/>
    <property type="molecule type" value="Genomic_DNA"/>
</dbReference>
<keyword evidence="9" id="KW-1185">Reference proteome</keyword>
<protein>
    <submittedName>
        <fullName evidence="8">Glycoside hydrolase family 43 protein</fullName>
    </submittedName>
</protein>
<evidence type="ECO:0000256" key="1">
    <source>
        <dbReference type="ARBA" id="ARBA00009865"/>
    </source>
</evidence>
<dbReference type="Pfam" id="PF04616">
    <property type="entry name" value="Glyco_hydro_43"/>
    <property type="match status" value="1"/>
</dbReference>
<dbReference type="PANTHER" id="PTHR43772:SF2">
    <property type="entry name" value="PUTATIVE (AFU_ORTHOLOGUE AFUA_2G04480)-RELATED"/>
    <property type="match status" value="1"/>
</dbReference>
<keyword evidence="3 6" id="KW-0378">Hydrolase</keyword>
<evidence type="ECO:0000313" key="8">
    <source>
        <dbReference type="EMBL" id="MFG6486878.1"/>
    </source>
</evidence>
<dbReference type="RefSeq" id="WP_394408626.1">
    <property type="nucleotide sequence ID" value="NZ_JBIGIC010000004.1"/>
</dbReference>
<dbReference type="InterPro" id="IPR023296">
    <property type="entry name" value="Glyco_hydro_beta-prop_sf"/>
</dbReference>
<keyword evidence="2" id="KW-0624">Polysaccharide degradation</keyword>
<evidence type="ECO:0000256" key="7">
    <source>
        <dbReference type="SAM" id="SignalP"/>
    </source>
</evidence>
<organism evidence="8 9">
    <name type="scientific">Pelomonas candidula</name>
    <dbReference type="NCBI Taxonomy" id="3299025"/>
    <lineage>
        <taxon>Bacteria</taxon>
        <taxon>Pseudomonadati</taxon>
        <taxon>Pseudomonadota</taxon>
        <taxon>Betaproteobacteria</taxon>
        <taxon>Burkholderiales</taxon>
        <taxon>Sphaerotilaceae</taxon>
        <taxon>Roseateles</taxon>
    </lineage>
</organism>
<keyword evidence="5 6" id="KW-0326">Glycosidase</keyword>
<evidence type="ECO:0000313" key="9">
    <source>
        <dbReference type="Proteomes" id="UP001606134"/>
    </source>
</evidence>
<name>A0ABW7HAF1_9BURK</name>
<comment type="similarity">
    <text evidence="1 6">Belongs to the glycosyl hydrolase 43 family.</text>
</comment>
<gene>
    <name evidence="8" type="ORF">ACG04R_09355</name>
</gene>
<dbReference type="Proteomes" id="UP001606134">
    <property type="component" value="Unassembled WGS sequence"/>
</dbReference>
<keyword evidence="7" id="KW-0732">Signal</keyword>
<evidence type="ECO:0000256" key="5">
    <source>
        <dbReference type="ARBA" id="ARBA00023295"/>
    </source>
</evidence>
<dbReference type="InterPro" id="IPR006710">
    <property type="entry name" value="Glyco_hydro_43"/>
</dbReference>
<proteinExistence type="inferred from homology"/>
<dbReference type="Gene3D" id="2.115.10.20">
    <property type="entry name" value="Glycosyl hydrolase domain, family 43"/>
    <property type="match status" value="1"/>
</dbReference>
<feature type="signal peptide" evidence="7">
    <location>
        <begin position="1"/>
        <end position="22"/>
    </location>
</feature>
<comment type="caution">
    <text evidence="8">The sequence shown here is derived from an EMBL/GenBank/DDBJ whole genome shotgun (WGS) entry which is preliminary data.</text>
</comment>
<evidence type="ECO:0000256" key="6">
    <source>
        <dbReference type="RuleBase" id="RU361187"/>
    </source>
</evidence>
<dbReference type="CDD" id="cd18618">
    <property type="entry name" value="GH43_Xsa43E-like"/>
    <property type="match status" value="1"/>
</dbReference>
<dbReference type="InterPro" id="IPR052176">
    <property type="entry name" value="Glycosyl_Hydrlase_43_Enz"/>
</dbReference>
<sequence>MTRLLPPLTALAASLLLGSALAAGPAPGSNPLLRDVFTADPAPLVDGDTVYLYVGHDEARGKDMFRMNEWLAYSSRDMKTWTAHGPMLRPTDFKWAVADAWAAQVVKRNGKYYFYVTVQHDDSHPGKAIGVAVGDHPLGPFRDARGSALITDATTPAPYGWNDIDPTVFVDDDGTAWLAWGNPVLYLARLKPNMIELDGAIEKIALPNYTEGPWISKRHGIYYMTYAALAHQGFNEHLAYATAPSMRGPWTYRGLLTGPAKNSYTIHPGIVDDFKGGSYLIAHNAALTLPDGQTGALGRRSVTIEHLLYRPDGSMQPVVQTEAGISQPPPALTPAPPPVDHGRSDERLRVVQFEQGYPQAWPGRPALASVTSPFDEAPDPIGFNHTGGISRITQTFTPTADLTLGRISLYAGDGQGTQPGQPLRLALLDLGTNGSGPGASLLGGDDGLALAYEPQGPGLLHIDLVGGPPVLLKAGRRYALELRAAKGAAAIYARVSRRDVYAGGEALVDGRPLLDKAGKPVDLGFALYAREP</sequence>